<dbReference type="OrthoDB" id="2680225at2"/>
<feature type="domain" description="GAPS4 PD-(D/E)XK nuclease" evidence="1">
    <location>
        <begin position="1"/>
        <end position="170"/>
    </location>
</feature>
<evidence type="ECO:0000259" key="1">
    <source>
        <dbReference type="Pfam" id="PF26115"/>
    </source>
</evidence>
<dbReference type="Pfam" id="PF26115">
    <property type="entry name" value="PDDEXK_GAPS4"/>
    <property type="match status" value="1"/>
</dbReference>
<dbReference type="RefSeq" id="WP_006893643.1">
    <property type="nucleotide sequence ID" value="NZ_JH109153.1"/>
</dbReference>
<dbReference type="STRING" id="697282.Mettu_4316"/>
<evidence type="ECO:0000313" key="3">
    <source>
        <dbReference type="Proteomes" id="UP000004664"/>
    </source>
</evidence>
<gene>
    <name evidence="2" type="ORF">Mettu_4316</name>
</gene>
<dbReference type="HOGENOM" id="CLU_073567_0_0_6"/>
<dbReference type="EMBL" id="JH109153">
    <property type="protein sequence ID" value="EGW21156.1"/>
    <property type="molecule type" value="Genomic_DNA"/>
</dbReference>
<keyword evidence="3" id="KW-1185">Reference proteome</keyword>
<organism evidence="2 3">
    <name type="scientific">Methylobacter tundripaludum (strain ATCC BAA-1195 / DSM 17260 / SV96)</name>
    <dbReference type="NCBI Taxonomy" id="697282"/>
    <lineage>
        <taxon>Bacteria</taxon>
        <taxon>Pseudomonadati</taxon>
        <taxon>Pseudomonadota</taxon>
        <taxon>Gammaproteobacteria</taxon>
        <taxon>Methylococcales</taxon>
        <taxon>Methylococcaceae</taxon>
        <taxon>Methylobacter</taxon>
    </lineage>
</organism>
<reference evidence="2 3" key="1">
    <citation type="submission" date="2011-06" db="EMBL/GenBank/DDBJ databases">
        <title>Genomic sequence of Methylobacter tundripaludum SV96.</title>
        <authorList>
            <consortium name="US DOE Joint Genome Institute"/>
            <person name="Lucas S."/>
            <person name="Han J."/>
            <person name="Lapidus A."/>
            <person name="Cheng J.-F."/>
            <person name="Goodwin L."/>
            <person name="Pitluck S."/>
            <person name="Held B."/>
            <person name="Detter J.C."/>
            <person name="Han C."/>
            <person name="Tapia R."/>
            <person name="Land M."/>
            <person name="Hauser L."/>
            <person name="Kyrpides N."/>
            <person name="Ivanova N."/>
            <person name="Ovchinnikova G."/>
            <person name="Pagani I."/>
            <person name="Klotz M.G."/>
            <person name="Dispirito A.A."/>
            <person name="Murrell J.C."/>
            <person name="Dunfield P."/>
            <person name="Kalyuzhnaya M.G."/>
            <person name="Svenning M."/>
            <person name="Trotsenko Y.A."/>
            <person name="Stein L.Y."/>
            <person name="Woyke T."/>
        </authorList>
    </citation>
    <scope>NUCLEOTIDE SEQUENCE [LARGE SCALE GENOMIC DNA]</scope>
    <source>
        <strain evidence="3">ATCC BAA-1195 / DSM 17260 / SV96</strain>
    </source>
</reference>
<evidence type="ECO:0000313" key="2">
    <source>
        <dbReference type="EMBL" id="EGW21156.1"/>
    </source>
</evidence>
<name>G3IYD4_METTV</name>
<protein>
    <recommendedName>
        <fullName evidence="1">GAPS4 PD-(D/E)XK nuclease domain-containing protein</fullName>
    </recommendedName>
</protein>
<dbReference type="Proteomes" id="UP000004664">
    <property type="component" value="Unassembled WGS sequence"/>
</dbReference>
<dbReference type="AlphaFoldDB" id="G3IYD4"/>
<dbReference type="eggNOG" id="ENOG502ZKFM">
    <property type="taxonomic scope" value="Bacteria"/>
</dbReference>
<sequence>MGGKSNESGKIGEQLASSLLEMIGWKPSIHNLTIKCNTPTHLTESGNQRTTHEEDQFFIYHNPFHDDHTEIVHISVKNNIDQYPQNAALKTSFKAHLKELHEIIECAKHDPKLIEITNSFGAKRHKHHSGLLVWLQNDKDNIEQNIKSDLSNSQLEQSNDVPVYLIDNARASFLLKVVDDLKRRSNKDNVDDLTTRSVKGNVEFFYPQIGTSMGVNESRTGKMIPLELIAADIIFGFIRNTEGSVQELVIYANQTFSVDSYKRLIAYALQFVSGSVSVIKIGMPDYNPTHHGNDAKQARLVFNRREESITPFSFERSILNFLDEETK</sequence>
<dbReference type="InterPro" id="IPR058873">
    <property type="entry name" value="PDDEXK_GAPS4"/>
</dbReference>
<accession>G3IYD4</accession>
<proteinExistence type="predicted"/>